<name>A0A0F8VY28_9ZZZZ</name>
<sequence length="188" mass="20226">WNGGLNVSTAPSKQQVRDVFDGKIFKKDSTFPVSRIEGQLYYDTVDEAMYRYSGDAQAWLQIGASGVGGIAFQPPIGYISMFNGTWVDNVTISGWYKCDGNNGTVNLINKFVRGGTTAGAEGGSDDAVVVSHNHKVRYSGPASPVFKLDITASTGNKSSGYLTDDEGVSGVNANIPTYYTLIFIQRIS</sequence>
<dbReference type="AlphaFoldDB" id="A0A0F8VY28"/>
<feature type="non-terminal residue" evidence="1">
    <location>
        <position position="1"/>
    </location>
</feature>
<organism evidence="1">
    <name type="scientific">marine sediment metagenome</name>
    <dbReference type="NCBI Taxonomy" id="412755"/>
    <lineage>
        <taxon>unclassified sequences</taxon>
        <taxon>metagenomes</taxon>
        <taxon>ecological metagenomes</taxon>
    </lineage>
</organism>
<gene>
    <name evidence="1" type="ORF">LCGC14_3136890</name>
</gene>
<reference evidence="1" key="1">
    <citation type="journal article" date="2015" name="Nature">
        <title>Complex archaea that bridge the gap between prokaryotes and eukaryotes.</title>
        <authorList>
            <person name="Spang A."/>
            <person name="Saw J.H."/>
            <person name="Jorgensen S.L."/>
            <person name="Zaremba-Niedzwiedzka K."/>
            <person name="Martijn J."/>
            <person name="Lind A.E."/>
            <person name="van Eijk R."/>
            <person name="Schleper C."/>
            <person name="Guy L."/>
            <person name="Ettema T.J."/>
        </authorList>
    </citation>
    <scope>NUCLEOTIDE SEQUENCE</scope>
</reference>
<dbReference type="EMBL" id="LAZR01068641">
    <property type="protein sequence ID" value="KKK49257.1"/>
    <property type="molecule type" value="Genomic_DNA"/>
</dbReference>
<comment type="caution">
    <text evidence="1">The sequence shown here is derived from an EMBL/GenBank/DDBJ whole genome shotgun (WGS) entry which is preliminary data.</text>
</comment>
<evidence type="ECO:0000313" key="1">
    <source>
        <dbReference type="EMBL" id="KKK49257.1"/>
    </source>
</evidence>
<proteinExistence type="predicted"/>
<evidence type="ECO:0008006" key="2">
    <source>
        <dbReference type="Google" id="ProtNLM"/>
    </source>
</evidence>
<accession>A0A0F8VY28</accession>
<protein>
    <recommendedName>
        <fullName evidence="2">Phage tail collar domain-containing protein</fullName>
    </recommendedName>
</protein>